<dbReference type="GO" id="GO:0003677">
    <property type="term" value="F:DNA binding"/>
    <property type="evidence" value="ECO:0007669"/>
    <property type="project" value="UniProtKB-KW"/>
</dbReference>
<keyword evidence="2" id="KW-0238">DNA-binding</keyword>
<dbReference type="InterPro" id="IPR036388">
    <property type="entry name" value="WH-like_DNA-bd_sf"/>
</dbReference>
<evidence type="ECO:0000313" key="7">
    <source>
        <dbReference type="Proteomes" id="UP000050580"/>
    </source>
</evidence>
<dbReference type="InterPro" id="IPR050397">
    <property type="entry name" value="Env_Response_Regulators"/>
</dbReference>
<dbReference type="GO" id="GO:0003700">
    <property type="term" value="F:DNA-binding transcription factor activity"/>
    <property type="evidence" value="ECO:0007669"/>
    <property type="project" value="TreeGrafter"/>
</dbReference>
<dbReference type="GO" id="GO:0005829">
    <property type="term" value="C:cytosol"/>
    <property type="evidence" value="ECO:0007669"/>
    <property type="project" value="TreeGrafter"/>
</dbReference>
<dbReference type="STRING" id="1610491.AAV94_02055"/>
<dbReference type="Pfam" id="PF13545">
    <property type="entry name" value="HTH_Crp_2"/>
    <property type="match status" value="1"/>
</dbReference>
<evidence type="ECO:0000313" key="6">
    <source>
        <dbReference type="EMBL" id="KKW69237.1"/>
    </source>
</evidence>
<sequence>MLQTRRHATPGELHAIAWFSQLKPTEQRLAERALEIGQVRQGDFVCMAGKPVRAWLGVIDGLLKMSNSRADGSSISYAGLPSGSWFGEGTCLKREAYRYDILALRTSTIAALPLEAFHELVNRSIAFNRFIMLQLNERVGQFISGMEIDRLANTDARVARSLAALVHPVLAPAPGNTLRITQQELAQLIGLSRQRVNVALVRLQKQGLVMLEYGGLRVLDAAALRDYG</sequence>
<accession>A0A0U1Q3B2</accession>
<comment type="caution">
    <text evidence="6">The sequence shown here is derived from an EMBL/GenBank/DDBJ whole genome shotgun (WGS) entry which is preliminary data.</text>
</comment>
<dbReference type="InterPro" id="IPR036390">
    <property type="entry name" value="WH_DNA-bd_sf"/>
</dbReference>
<keyword evidence="3" id="KW-0804">Transcription</keyword>
<dbReference type="PROSITE" id="PS50042">
    <property type="entry name" value="CNMP_BINDING_3"/>
    <property type="match status" value="1"/>
</dbReference>
<reference evidence="6 7" key="1">
    <citation type="submission" date="2015-05" db="EMBL/GenBank/DDBJ databases">
        <title>Draft genome sequence of Lampropedia sp. CT6, isolated from the microbial mat of a hot water spring, located at Manikaran, India.</title>
        <authorList>
            <person name="Tripathi C."/>
            <person name="Rani P."/>
            <person name="Mahato N.K."/>
            <person name="Lal R."/>
        </authorList>
    </citation>
    <scope>NUCLEOTIDE SEQUENCE [LARGE SCALE GENOMIC DNA]</scope>
    <source>
        <strain evidence="6 7">CT6</strain>
    </source>
</reference>
<dbReference type="OrthoDB" id="8558412at2"/>
<dbReference type="EMBL" id="LBNQ01000009">
    <property type="protein sequence ID" value="KKW69237.1"/>
    <property type="molecule type" value="Genomic_DNA"/>
</dbReference>
<evidence type="ECO:0000256" key="1">
    <source>
        <dbReference type="ARBA" id="ARBA00023015"/>
    </source>
</evidence>
<dbReference type="PANTHER" id="PTHR24567">
    <property type="entry name" value="CRP FAMILY TRANSCRIPTIONAL REGULATORY PROTEIN"/>
    <property type="match status" value="1"/>
</dbReference>
<dbReference type="Pfam" id="PF00027">
    <property type="entry name" value="cNMP_binding"/>
    <property type="match status" value="1"/>
</dbReference>
<dbReference type="InterPro" id="IPR000595">
    <property type="entry name" value="cNMP-bd_dom"/>
</dbReference>
<dbReference type="PANTHER" id="PTHR24567:SF68">
    <property type="entry name" value="DNA-BINDING TRANSCRIPTIONAL DUAL REGULATOR CRP"/>
    <property type="match status" value="1"/>
</dbReference>
<keyword evidence="7" id="KW-1185">Reference proteome</keyword>
<dbReference type="InterPro" id="IPR018490">
    <property type="entry name" value="cNMP-bd_dom_sf"/>
</dbReference>
<feature type="domain" description="Cyclic nucleotide-binding" evidence="4">
    <location>
        <begin position="18"/>
        <end position="138"/>
    </location>
</feature>
<dbReference type="InterPro" id="IPR014710">
    <property type="entry name" value="RmlC-like_jellyroll"/>
</dbReference>
<dbReference type="CDD" id="cd00038">
    <property type="entry name" value="CAP_ED"/>
    <property type="match status" value="1"/>
</dbReference>
<dbReference type="Proteomes" id="UP000050580">
    <property type="component" value="Unassembled WGS sequence"/>
</dbReference>
<dbReference type="Gene3D" id="1.10.10.10">
    <property type="entry name" value="Winged helix-like DNA-binding domain superfamily/Winged helix DNA-binding domain"/>
    <property type="match status" value="1"/>
</dbReference>
<dbReference type="SUPFAM" id="SSF46785">
    <property type="entry name" value="Winged helix' DNA-binding domain"/>
    <property type="match status" value="1"/>
</dbReference>
<evidence type="ECO:0000259" key="4">
    <source>
        <dbReference type="PROSITE" id="PS50042"/>
    </source>
</evidence>
<evidence type="ECO:0000256" key="3">
    <source>
        <dbReference type="ARBA" id="ARBA00023163"/>
    </source>
</evidence>
<gene>
    <name evidence="6" type="ORF">AAV94_02055</name>
</gene>
<evidence type="ECO:0000259" key="5">
    <source>
        <dbReference type="PROSITE" id="PS51063"/>
    </source>
</evidence>
<dbReference type="AlphaFoldDB" id="A0A0U1Q3B2"/>
<dbReference type="SMART" id="SM00419">
    <property type="entry name" value="HTH_CRP"/>
    <property type="match status" value="1"/>
</dbReference>
<dbReference type="InterPro" id="IPR012318">
    <property type="entry name" value="HTH_CRP"/>
</dbReference>
<keyword evidence="1" id="KW-0805">Transcription regulation</keyword>
<feature type="domain" description="HTH crp-type" evidence="5">
    <location>
        <begin position="152"/>
        <end position="222"/>
    </location>
</feature>
<proteinExistence type="predicted"/>
<dbReference type="SUPFAM" id="SSF51206">
    <property type="entry name" value="cAMP-binding domain-like"/>
    <property type="match status" value="1"/>
</dbReference>
<name>A0A0U1Q3B2_9BURK</name>
<organism evidence="6 7">
    <name type="scientific">Lampropedia cohaerens</name>
    <dbReference type="NCBI Taxonomy" id="1610491"/>
    <lineage>
        <taxon>Bacteria</taxon>
        <taxon>Pseudomonadati</taxon>
        <taxon>Pseudomonadota</taxon>
        <taxon>Betaproteobacteria</taxon>
        <taxon>Burkholderiales</taxon>
        <taxon>Comamonadaceae</taxon>
        <taxon>Lampropedia</taxon>
    </lineage>
</organism>
<evidence type="ECO:0000256" key="2">
    <source>
        <dbReference type="ARBA" id="ARBA00023125"/>
    </source>
</evidence>
<dbReference type="Gene3D" id="2.60.120.10">
    <property type="entry name" value="Jelly Rolls"/>
    <property type="match status" value="1"/>
</dbReference>
<dbReference type="PROSITE" id="PS51063">
    <property type="entry name" value="HTH_CRP_2"/>
    <property type="match status" value="1"/>
</dbReference>
<protein>
    <submittedName>
        <fullName evidence="6">Crp/Fnr family transcriptional regulator</fullName>
    </submittedName>
</protein>